<dbReference type="GO" id="GO:0005737">
    <property type="term" value="C:cytoplasm"/>
    <property type="evidence" value="ECO:0007669"/>
    <property type="project" value="TreeGrafter"/>
</dbReference>
<dbReference type="EMBL" id="CABVLZ010000008">
    <property type="protein sequence ID" value="VVU95689.1"/>
    <property type="molecule type" value="Genomic_DNA"/>
</dbReference>
<keyword evidence="6" id="KW-0067">ATP-binding</keyword>
<feature type="domain" description="Ubiquitin-activating enzyme E1 C-terminal" evidence="7">
    <location>
        <begin position="868"/>
        <end position="982"/>
    </location>
</feature>
<dbReference type="PRINTS" id="PR01849">
    <property type="entry name" value="UBIQUITINACT"/>
</dbReference>
<dbReference type="FunFam" id="3.50.50.80:FF:000002">
    <property type="entry name" value="SUMO-activating enzyme subunit 2"/>
    <property type="match status" value="1"/>
</dbReference>
<evidence type="ECO:0000256" key="2">
    <source>
        <dbReference type="ARBA" id="ARBA00005673"/>
    </source>
</evidence>
<dbReference type="NCBIfam" id="TIGR01408">
    <property type="entry name" value="Ube1"/>
    <property type="match status" value="1"/>
</dbReference>
<comment type="pathway">
    <text evidence="1">Protein modification; protein ubiquitination.</text>
</comment>
<dbReference type="GO" id="GO:0005524">
    <property type="term" value="F:ATP binding"/>
    <property type="evidence" value="ECO:0007669"/>
    <property type="project" value="UniProtKB-KW"/>
</dbReference>
<reference evidence="8" key="1">
    <citation type="submission" date="2019-09" db="EMBL/GenBank/DDBJ databases">
        <authorList>
            <person name="Needham M D."/>
        </authorList>
    </citation>
    <scope>NUCLEOTIDE SEQUENCE</scope>
</reference>
<dbReference type="Pfam" id="PF10585">
    <property type="entry name" value="UBA_E1_SCCH"/>
    <property type="match status" value="1"/>
</dbReference>
<dbReference type="PANTHER" id="PTHR10953">
    <property type="entry name" value="UBIQUITIN-ACTIVATING ENZYME E1"/>
    <property type="match status" value="1"/>
</dbReference>
<dbReference type="CDD" id="cd01490">
    <property type="entry name" value="Ube1_repeat2"/>
    <property type="match status" value="1"/>
</dbReference>
<keyword evidence="3" id="KW-0436">Ligase</keyword>
<evidence type="ECO:0000256" key="4">
    <source>
        <dbReference type="ARBA" id="ARBA00022741"/>
    </source>
</evidence>
<keyword evidence="4" id="KW-0547">Nucleotide-binding</keyword>
<evidence type="ECO:0000259" key="7">
    <source>
        <dbReference type="SMART" id="SM00985"/>
    </source>
</evidence>
<dbReference type="InterPro" id="IPR045886">
    <property type="entry name" value="ThiF/MoeB/HesA"/>
</dbReference>
<accession>A0A5E8CLB5</accession>
<comment type="similarity">
    <text evidence="2">Belongs to the ubiquitin-activating E1 family.</text>
</comment>
<dbReference type="GO" id="GO:0019781">
    <property type="term" value="F:NEDD8 activating enzyme activity"/>
    <property type="evidence" value="ECO:0007669"/>
    <property type="project" value="TreeGrafter"/>
</dbReference>
<dbReference type="InterPro" id="IPR038252">
    <property type="entry name" value="UBA_E1_C_sf"/>
</dbReference>
<dbReference type="InterPro" id="IPR018075">
    <property type="entry name" value="UBQ-activ_enz_E1"/>
</dbReference>
<dbReference type="InterPro" id="IPR019572">
    <property type="entry name" value="UBA_E1_SCCH"/>
</dbReference>
<gene>
    <name evidence="8" type="ORF">CPAV1605_1444</name>
</gene>
<dbReference type="InterPro" id="IPR000594">
    <property type="entry name" value="ThiF_NAD_FAD-bd"/>
</dbReference>
<dbReference type="PANTHER" id="PTHR10953:SF250">
    <property type="entry name" value="UBIQUITIN-LIKE MODIFIER-ACTIVATING ENZYME 1"/>
    <property type="match status" value="1"/>
</dbReference>
<evidence type="ECO:0000256" key="1">
    <source>
        <dbReference type="ARBA" id="ARBA00004906"/>
    </source>
</evidence>
<protein>
    <submittedName>
        <fullName evidence="8">ThiF family</fullName>
    </submittedName>
</protein>
<dbReference type="SMART" id="SM00985">
    <property type="entry name" value="UBA_e1_C"/>
    <property type="match status" value="1"/>
</dbReference>
<dbReference type="Gene3D" id="3.50.50.80">
    <property type="entry name" value="Ubiquitin-activating enzyme E1, inactive adenylation domain, subdomain 1"/>
    <property type="match status" value="1"/>
</dbReference>
<dbReference type="Gene3D" id="1.10.10.2660">
    <property type="entry name" value="Ubiquitin-activating enzyme E1, SCCH domain"/>
    <property type="match status" value="1"/>
</dbReference>
<dbReference type="InterPro" id="IPR042302">
    <property type="entry name" value="E1_FCCH_sf"/>
</dbReference>
<dbReference type="Pfam" id="PF09358">
    <property type="entry name" value="E1_UFD"/>
    <property type="match status" value="1"/>
</dbReference>
<evidence type="ECO:0000256" key="3">
    <source>
        <dbReference type="ARBA" id="ARBA00022598"/>
    </source>
</evidence>
<evidence type="ECO:0000256" key="5">
    <source>
        <dbReference type="ARBA" id="ARBA00022786"/>
    </source>
</evidence>
<organism evidence="8">
    <name type="scientific">seawater metagenome</name>
    <dbReference type="NCBI Taxonomy" id="1561972"/>
    <lineage>
        <taxon>unclassified sequences</taxon>
        <taxon>metagenomes</taxon>
        <taxon>ecological metagenomes</taxon>
    </lineage>
</organism>
<name>A0A5E8CLB5_9ZZZZ</name>
<dbReference type="FunFam" id="3.40.50.720:FF:000015">
    <property type="entry name" value="Ubiquitin-activating enzyme E1 1"/>
    <property type="match status" value="1"/>
</dbReference>
<dbReference type="PROSITE" id="PS00865">
    <property type="entry name" value="UBIQUITIN_ACTIVAT_2"/>
    <property type="match status" value="1"/>
</dbReference>
<keyword evidence="5" id="KW-0833">Ubl conjugation pathway</keyword>
<dbReference type="GO" id="GO:0005634">
    <property type="term" value="C:nucleus"/>
    <property type="evidence" value="ECO:0007669"/>
    <property type="project" value="TreeGrafter"/>
</dbReference>
<dbReference type="InterPro" id="IPR042449">
    <property type="entry name" value="Ub-E1_IAD_1"/>
</dbReference>
<dbReference type="InterPro" id="IPR042063">
    <property type="entry name" value="Ubi_acti_E1_SCCH"/>
</dbReference>
<dbReference type="Pfam" id="PF00899">
    <property type="entry name" value="ThiF"/>
    <property type="match status" value="2"/>
</dbReference>
<dbReference type="Gene3D" id="3.40.50.720">
    <property type="entry name" value="NAD(P)-binding Rossmann-like Domain"/>
    <property type="match status" value="1"/>
</dbReference>
<dbReference type="AlphaFoldDB" id="A0A5E8CLB5"/>
<dbReference type="UniPathway" id="UPA00143"/>
<dbReference type="FunFam" id="3.50.50.80:FF:000001">
    <property type="entry name" value="ubiquitin-like modifier-activating enzyme 1"/>
    <property type="match status" value="1"/>
</dbReference>
<evidence type="ECO:0000256" key="6">
    <source>
        <dbReference type="ARBA" id="ARBA00022840"/>
    </source>
</evidence>
<dbReference type="InterPro" id="IPR018965">
    <property type="entry name" value="Ub-activating_enz_E1_C"/>
</dbReference>
<dbReference type="FunFam" id="1.10.10.2660:FF:000001">
    <property type="entry name" value="Ubiquitin-activating enzyme E1 1"/>
    <property type="match status" value="1"/>
</dbReference>
<evidence type="ECO:0000313" key="8">
    <source>
        <dbReference type="EMBL" id="VVU95689.1"/>
    </source>
</evidence>
<dbReference type="InterPro" id="IPR000011">
    <property type="entry name" value="UBQ/SUMO-activ_enz_E1-like"/>
</dbReference>
<dbReference type="SUPFAM" id="SSF69572">
    <property type="entry name" value="Activating enzymes of the ubiquitin-like proteins"/>
    <property type="match status" value="2"/>
</dbReference>
<dbReference type="Gene3D" id="3.40.50.12550">
    <property type="entry name" value="Ubiquitin-activating enzyme E1, inactive adenylation domain, subdomain 2"/>
    <property type="match status" value="1"/>
</dbReference>
<proteinExistence type="inferred from homology"/>
<dbReference type="Gene3D" id="3.10.290.60">
    <property type="entry name" value="Ubiquitin-activating enzyme E1, UFD domain"/>
    <property type="match status" value="1"/>
</dbReference>
<dbReference type="GO" id="GO:0045116">
    <property type="term" value="P:protein neddylation"/>
    <property type="evidence" value="ECO:0007669"/>
    <property type="project" value="TreeGrafter"/>
</dbReference>
<sequence length="996" mass="112905">MKLIKIMSMNNLKNTNNEIDESLYSRQLYVLGHEAMKSMSQSNVLICGLNGLGVEVAKNLILSGVNKVSLQDTKQATNRDLASQFYLTVDDLGKNRAESVYSKLSELNMYVEIDVLTIPINEELIKEYSVVITCDSNLDNQIQVNNWCRGNNIKFINCSTKGLFGQIFCDFGDNFLVKDIDGETPLTSIIISIDSEGRIECSDTTPHGLTNSDQIEISEVEGIENVNGNKYEIKVVSPTCIQLLDFTPQGNYTSGGIIKQIKIPQTIKFKSLQESITSPEFVITDFANFSRPMTSHVAFQTLDIFRKKYSMDPMPGNKEDSNRFFDIAKAINPDVEEKIIKTFSAICQGETCPMQSVIGSIASQEVIKACSYKYSPINQWLYFDALDCLSEDSTLGDFPLPSENDNRYMYQTMIFGKEFQEKLMDQKWFVVGAGAIGCELLKNFAMIGLGCKSGKVTLTDMDTIERSNLNRQFLFRNSDIGKAKSTCAATAIKAMNPDFNIEAQLNKVCQENETFYDMNFYQKLDGVANALDNIPARLYVDRQCVLNGKPLLESGTLGTKGNTQVVIPNITESYGSTQDPPEKTIPVCTIKNFPNSIEHTIQWAREEFEGLFSQAPDHAGMFLKDNNFMKKISPSDKNGVIRSVMDLLVKYQPKTYTDCLLWAFKHWHKKYRDDIVNMLNKFPKDFLTSSGLPFWSGGKRCPTPIDFNSDNDLHINYIIACANLRSGIFSMQHLEDRTEIIKIIKGFDIPKLDYNKDYQVSVTDEEEKNKVEDELDESCLPDRTQFNIELLSHKFEKDDDSNFHIEFITCASNMRACNYEIPIATNHKTKGIAGKIIPAIATTTSLVAGLVSLELLKIVQGHKKIEKYNSGFVNLALPYFGFADPIEASKYKFNDQEYNLWNYIEVRENITLEKFIEYFEQNYKINVSTIMYGVTLLYAFFLPNTNKSKLLRDIIKEKNSDAKDLVVLTILADDDDIEVPQVKFYLDNTQEYIESV</sequence>
<dbReference type="Gene3D" id="2.40.30.180">
    <property type="entry name" value="Ubiquitin-activating enzyme E1, FCCH domain"/>
    <property type="match status" value="1"/>
</dbReference>
<dbReference type="GO" id="GO:0016567">
    <property type="term" value="P:protein ubiquitination"/>
    <property type="evidence" value="ECO:0007669"/>
    <property type="project" value="UniProtKB-UniPathway"/>
</dbReference>
<dbReference type="InterPro" id="IPR035985">
    <property type="entry name" value="Ubiquitin-activating_enz"/>
</dbReference>
<dbReference type="InterPro" id="IPR033127">
    <property type="entry name" value="UBQ-activ_enz_E1_Cys_AS"/>
</dbReference>